<keyword evidence="3" id="KW-1185">Reference proteome</keyword>
<name>A0A0M0HAX5_ANEMI</name>
<dbReference type="RefSeq" id="WP_043063864.1">
    <property type="nucleotide sequence ID" value="NZ_BJOA01000247.1"/>
</dbReference>
<dbReference type="InterPro" id="IPR011024">
    <property type="entry name" value="G_crystallin-like"/>
</dbReference>
<dbReference type="SUPFAM" id="SSF49695">
    <property type="entry name" value="gamma-Crystallin-like"/>
    <property type="match status" value="1"/>
</dbReference>
<accession>A0A0M0HAX5</accession>
<dbReference type="Proteomes" id="UP000037269">
    <property type="component" value="Unassembled WGS sequence"/>
</dbReference>
<evidence type="ECO:0000313" key="4">
    <source>
        <dbReference type="Proteomes" id="UP000182836"/>
    </source>
</evidence>
<dbReference type="Gene3D" id="2.60.20.10">
    <property type="entry name" value="Crystallins"/>
    <property type="match status" value="1"/>
</dbReference>
<dbReference type="EMBL" id="FNED01000005">
    <property type="protein sequence ID" value="SDI58324.1"/>
    <property type="molecule type" value="Genomic_DNA"/>
</dbReference>
<evidence type="ECO:0000313" key="2">
    <source>
        <dbReference type="EMBL" id="SDI58324.1"/>
    </source>
</evidence>
<proteinExistence type="predicted"/>
<reference evidence="1 3" key="1">
    <citation type="submission" date="2015-07" db="EMBL/GenBank/DDBJ databases">
        <title>Fjat-14205 dsm 2895.</title>
        <authorList>
            <person name="Liu B."/>
            <person name="Wang J."/>
            <person name="Zhu Y."/>
            <person name="Liu G."/>
            <person name="Chen Q."/>
            <person name="Chen Z."/>
            <person name="Lan J."/>
            <person name="Che J."/>
            <person name="Ge C."/>
            <person name="Shi H."/>
            <person name="Pan Z."/>
            <person name="Liu X."/>
        </authorList>
    </citation>
    <scope>NUCLEOTIDE SEQUENCE [LARGE SCALE GENOMIC DNA]</scope>
    <source>
        <strain evidence="1 3">DSM 2895</strain>
    </source>
</reference>
<dbReference type="EMBL" id="LGUG01000002">
    <property type="protein sequence ID" value="KON99254.1"/>
    <property type="molecule type" value="Genomic_DNA"/>
</dbReference>
<dbReference type="AlphaFoldDB" id="A0A0M0HAX5"/>
<organism evidence="1 3">
    <name type="scientific">Aneurinibacillus migulanus</name>
    <name type="common">Bacillus migulanus</name>
    <dbReference type="NCBI Taxonomy" id="47500"/>
    <lineage>
        <taxon>Bacteria</taxon>
        <taxon>Bacillati</taxon>
        <taxon>Bacillota</taxon>
        <taxon>Bacilli</taxon>
        <taxon>Bacillales</taxon>
        <taxon>Paenibacillaceae</taxon>
        <taxon>Aneurinibacillus group</taxon>
        <taxon>Aneurinibacillus</taxon>
    </lineage>
</organism>
<dbReference type="PATRIC" id="fig|47500.12.peg.1445"/>
<evidence type="ECO:0000313" key="3">
    <source>
        <dbReference type="Proteomes" id="UP000037269"/>
    </source>
</evidence>
<dbReference type="OrthoDB" id="2654857at2"/>
<gene>
    <name evidence="1" type="ORF">AF333_00490</name>
    <name evidence="2" type="ORF">SAMN04487909_105188</name>
</gene>
<evidence type="ECO:0000313" key="1">
    <source>
        <dbReference type="EMBL" id="KON99254.1"/>
    </source>
</evidence>
<dbReference type="GeneID" id="42303693"/>
<sequence>MKKTSVRQIVPGRGLRLELFEDAFFSGRRILFRRAGVAVRDARAFEFNDLLSSFRVRNRFSPANVTLVLFRDVNYQGDFRVFRGSQEVTNLTNIGFNDEMSSFVLVARRLTNEQIRRIQSLQRAPLNVLEISI</sequence>
<dbReference type="Proteomes" id="UP000182836">
    <property type="component" value="Unassembled WGS sequence"/>
</dbReference>
<reference evidence="2 4" key="2">
    <citation type="submission" date="2016-10" db="EMBL/GenBank/DDBJ databases">
        <authorList>
            <person name="de Groot N.N."/>
        </authorList>
    </citation>
    <scope>NUCLEOTIDE SEQUENCE [LARGE SCALE GENOMIC DNA]</scope>
    <source>
        <strain evidence="2 4">DSM 2895</strain>
    </source>
</reference>
<protein>
    <submittedName>
        <fullName evidence="1">Uncharacterized protein</fullName>
    </submittedName>
</protein>